<dbReference type="PANTHER" id="PTHR21363:SF0">
    <property type="entry name" value="PREPHENATE DEHYDROGENASE [NADP(+)]"/>
    <property type="match status" value="1"/>
</dbReference>
<protein>
    <recommendedName>
        <fullName evidence="3">Prephenate/arogenate dehydrogenase domain-containing protein</fullName>
    </recommendedName>
</protein>
<dbReference type="InterPro" id="IPR008927">
    <property type="entry name" value="6-PGluconate_DH-like_C_sf"/>
</dbReference>
<dbReference type="Gene3D" id="1.10.3660.10">
    <property type="entry name" value="6-phosphogluconate dehydrogenase C-terminal like domain"/>
    <property type="match status" value="1"/>
</dbReference>
<dbReference type="Pfam" id="PF20463">
    <property type="entry name" value="PDH_C"/>
    <property type="match status" value="1"/>
</dbReference>
<comment type="caution">
    <text evidence="4">The sequence shown here is derived from an EMBL/GenBank/DDBJ whole genome shotgun (WGS) entry which is preliminary data.</text>
</comment>
<feature type="domain" description="Prephenate/arogenate dehydrogenase" evidence="3">
    <location>
        <begin position="2"/>
        <end position="280"/>
    </location>
</feature>
<name>A0A1F4SWB3_UNCSA</name>
<evidence type="ECO:0000256" key="2">
    <source>
        <dbReference type="ARBA" id="ARBA00023002"/>
    </source>
</evidence>
<proteinExistence type="inferred from homology"/>
<dbReference type="Pfam" id="PF02153">
    <property type="entry name" value="PDH_N"/>
    <property type="match status" value="1"/>
</dbReference>
<accession>A0A1F4SWB3</accession>
<dbReference type="Gene3D" id="3.40.50.720">
    <property type="entry name" value="NAD(P)-binding Rossmann-like Domain"/>
    <property type="match status" value="1"/>
</dbReference>
<dbReference type="InterPro" id="IPR046825">
    <property type="entry name" value="PDH_C"/>
</dbReference>
<comment type="similarity">
    <text evidence="1">Belongs to the prephenate/arogenate dehydrogenase family.</text>
</comment>
<dbReference type="GO" id="GO:0006571">
    <property type="term" value="P:tyrosine biosynthetic process"/>
    <property type="evidence" value="ECO:0007669"/>
    <property type="project" value="InterPro"/>
</dbReference>
<dbReference type="InterPro" id="IPR050812">
    <property type="entry name" value="Preph/Arog_dehydrog"/>
</dbReference>
<dbReference type="InterPro" id="IPR046826">
    <property type="entry name" value="PDH_N"/>
</dbReference>
<dbReference type="PANTHER" id="PTHR21363">
    <property type="entry name" value="PREPHENATE DEHYDROGENASE"/>
    <property type="match status" value="1"/>
</dbReference>
<evidence type="ECO:0000313" key="4">
    <source>
        <dbReference type="EMBL" id="OGC24744.1"/>
    </source>
</evidence>
<dbReference type="Proteomes" id="UP000178417">
    <property type="component" value="Unassembled WGS sequence"/>
</dbReference>
<evidence type="ECO:0000256" key="1">
    <source>
        <dbReference type="ARBA" id="ARBA00007964"/>
    </source>
</evidence>
<dbReference type="EMBL" id="MEUB01000007">
    <property type="protein sequence ID" value="OGC24744.1"/>
    <property type="molecule type" value="Genomic_DNA"/>
</dbReference>
<evidence type="ECO:0000259" key="3">
    <source>
        <dbReference type="PROSITE" id="PS51176"/>
    </source>
</evidence>
<dbReference type="STRING" id="1802579.A2310_04590"/>
<dbReference type="SUPFAM" id="SSF48179">
    <property type="entry name" value="6-phosphogluconate dehydrogenase C-terminal domain-like"/>
    <property type="match status" value="1"/>
</dbReference>
<dbReference type="GO" id="GO:0070403">
    <property type="term" value="F:NAD+ binding"/>
    <property type="evidence" value="ECO:0007669"/>
    <property type="project" value="InterPro"/>
</dbReference>
<organism evidence="4 5">
    <name type="scientific">candidate division WOR-1 bacterium RIFOXYB2_FULL_37_13</name>
    <dbReference type="NCBI Taxonomy" id="1802579"/>
    <lineage>
        <taxon>Bacteria</taxon>
        <taxon>Bacillati</taxon>
        <taxon>Saganbacteria</taxon>
    </lineage>
</organism>
<dbReference type="GO" id="GO:0004665">
    <property type="term" value="F:prephenate dehydrogenase (NADP+) activity"/>
    <property type="evidence" value="ECO:0007669"/>
    <property type="project" value="InterPro"/>
</dbReference>
<dbReference type="GO" id="GO:0008977">
    <property type="term" value="F:prephenate dehydrogenase (NAD+) activity"/>
    <property type="evidence" value="ECO:0007669"/>
    <property type="project" value="InterPro"/>
</dbReference>
<dbReference type="FunFam" id="3.40.50.720:FF:000208">
    <property type="entry name" value="Prephenate dehydrogenase"/>
    <property type="match status" value="1"/>
</dbReference>
<dbReference type="InterPro" id="IPR036291">
    <property type="entry name" value="NAD(P)-bd_dom_sf"/>
</dbReference>
<reference evidence="4 5" key="1">
    <citation type="journal article" date="2016" name="Nat. Commun.">
        <title>Thousands of microbial genomes shed light on interconnected biogeochemical processes in an aquifer system.</title>
        <authorList>
            <person name="Anantharaman K."/>
            <person name="Brown C.T."/>
            <person name="Hug L.A."/>
            <person name="Sharon I."/>
            <person name="Castelle C.J."/>
            <person name="Probst A.J."/>
            <person name="Thomas B.C."/>
            <person name="Singh A."/>
            <person name="Wilkins M.J."/>
            <person name="Karaoz U."/>
            <person name="Brodie E.L."/>
            <person name="Williams K.H."/>
            <person name="Hubbard S.S."/>
            <person name="Banfield J.F."/>
        </authorList>
    </citation>
    <scope>NUCLEOTIDE SEQUENCE [LARGE SCALE GENOMIC DNA]</scope>
</reference>
<keyword evidence="2" id="KW-0560">Oxidoreductase</keyword>
<gene>
    <name evidence="4" type="ORF">A2310_04590</name>
</gene>
<dbReference type="AlphaFoldDB" id="A0A1F4SWB3"/>
<evidence type="ECO:0000313" key="5">
    <source>
        <dbReference type="Proteomes" id="UP000178417"/>
    </source>
</evidence>
<dbReference type="PROSITE" id="PS51176">
    <property type="entry name" value="PDH_ADH"/>
    <property type="match status" value="1"/>
</dbReference>
<dbReference type="InterPro" id="IPR003099">
    <property type="entry name" value="Prephen_DH"/>
</dbReference>
<dbReference type="SUPFAM" id="SSF51735">
    <property type="entry name" value="NAD(P)-binding Rossmann-fold domains"/>
    <property type="match status" value="1"/>
</dbReference>
<sequence>MNKIAIIGLGLIGGSLALSLRKAGFYVVGIARRGETVEKAKNSGAIDEGSCDIKDISDADFVFICTPISLIIPILKETTPYLKKGAIVSDVGSTKQEIVSQAEKLMPKGRYFVGGHPMTGKEKVKFEEAEDGLFKDKIWMLIKTSKTRTNAISRLENIILTTGAKILYLDPKKHDLVVAAISHMPLAVAVSLINTVESQTEKTLMLYCAASGFRDTTRIASGDPLLGVDMFMTNKKAVLRMIKAFKVSLATLEKLIKKEEIDAVKKELERAKTARDGSPS</sequence>